<feature type="domain" description="Type II secretion system protein GspF" evidence="8">
    <location>
        <begin position="138"/>
        <end position="262"/>
    </location>
</feature>
<keyword evidence="5 7" id="KW-0472">Membrane</keyword>
<dbReference type="Pfam" id="PF00482">
    <property type="entry name" value="T2SSF"/>
    <property type="match status" value="1"/>
</dbReference>
<dbReference type="Proteomes" id="UP000471031">
    <property type="component" value="Unassembled WGS sequence"/>
</dbReference>
<feature type="transmembrane region" description="Helical" evidence="7">
    <location>
        <begin position="244"/>
        <end position="265"/>
    </location>
</feature>
<keyword evidence="2" id="KW-1003">Cell membrane</keyword>
<protein>
    <recommendedName>
        <fullName evidence="8">Type II secretion system protein GspF domain-containing protein</fullName>
    </recommendedName>
</protein>
<evidence type="ECO:0000259" key="8">
    <source>
        <dbReference type="Pfam" id="PF00482"/>
    </source>
</evidence>
<reference evidence="9 10" key="1">
    <citation type="submission" date="2020-01" db="EMBL/GenBank/DDBJ databases">
        <title>Whole genome sequence of Heliobacterium gestii DSM 11169.</title>
        <authorList>
            <person name="Kyndt J.A."/>
            <person name="Meyer T.E."/>
        </authorList>
    </citation>
    <scope>NUCLEOTIDE SEQUENCE [LARGE SCALE GENOMIC DNA]</scope>
    <source>
        <strain evidence="9 10">DSM 11169</strain>
    </source>
</reference>
<name>A0A845L713_HELGE</name>
<evidence type="ECO:0000256" key="3">
    <source>
        <dbReference type="ARBA" id="ARBA00022692"/>
    </source>
</evidence>
<feature type="transmembrane region" description="Helical" evidence="7">
    <location>
        <begin position="277"/>
        <end position="297"/>
    </location>
</feature>
<dbReference type="EMBL" id="WXEX01000004">
    <property type="protein sequence ID" value="MZP42477.1"/>
    <property type="molecule type" value="Genomic_DNA"/>
</dbReference>
<dbReference type="InterPro" id="IPR042094">
    <property type="entry name" value="T2SS_GspF_sf"/>
</dbReference>
<dbReference type="InterPro" id="IPR018076">
    <property type="entry name" value="T2SS_GspF_dom"/>
</dbReference>
<comment type="caution">
    <text evidence="9">The sequence shown here is derived from an EMBL/GenBank/DDBJ whole genome shotgun (WGS) entry which is preliminary data.</text>
</comment>
<dbReference type="OrthoDB" id="9803381at2"/>
<evidence type="ECO:0000256" key="7">
    <source>
        <dbReference type="SAM" id="Phobius"/>
    </source>
</evidence>
<evidence type="ECO:0000256" key="2">
    <source>
        <dbReference type="ARBA" id="ARBA00022475"/>
    </source>
</evidence>
<evidence type="ECO:0000313" key="9">
    <source>
        <dbReference type="EMBL" id="MZP42477.1"/>
    </source>
</evidence>
<dbReference type="GO" id="GO:0005886">
    <property type="term" value="C:plasma membrane"/>
    <property type="evidence" value="ECO:0007669"/>
    <property type="project" value="UniProtKB-SubCell"/>
</dbReference>
<proteinExistence type="predicted"/>
<keyword evidence="10" id="KW-1185">Reference proteome</keyword>
<dbReference type="AlphaFoldDB" id="A0A845L713"/>
<dbReference type="PANTHER" id="PTHR35007">
    <property type="entry name" value="INTEGRAL MEMBRANE PROTEIN-RELATED"/>
    <property type="match status" value="1"/>
</dbReference>
<evidence type="ECO:0000313" key="10">
    <source>
        <dbReference type="Proteomes" id="UP000471031"/>
    </source>
</evidence>
<feature type="coiled-coil region" evidence="6">
    <location>
        <begin position="216"/>
        <end position="243"/>
    </location>
</feature>
<organism evidence="9 10">
    <name type="scientific">Heliomicrobium gestii</name>
    <name type="common">Heliobacterium gestii</name>
    <dbReference type="NCBI Taxonomy" id="2699"/>
    <lineage>
        <taxon>Bacteria</taxon>
        <taxon>Bacillati</taxon>
        <taxon>Bacillota</taxon>
        <taxon>Clostridia</taxon>
        <taxon>Eubacteriales</taxon>
        <taxon>Heliobacteriaceae</taxon>
        <taxon>Heliomicrobium</taxon>
    </lineage>
</organism>
<keyword evidence="3 7" id="KW-0812">Transmembrane</keyword>
<evidence type="ECO:0000256" key="4">
    <source>
        <dbReference type="ARBA" id="ARBA00022989"/>
    </source>
</evidence>
<dbReference type="RefSeq" id="WP_161261056.1">
    <property type="nucleotide sequence ID" value="NZ_JAFBDC010000003.1"/>
</dbReference>
<gene>
    <name evidence="9" type="ORF">GTO89_05410</name>
</gene>
<evidence type="ECO:0000256" key="6">
    <source>
        <dbReference type="SAM" id="Coils"/>
    </source>
</evidence>
<comment type="subcellular location">
    <subcellularLocation>
        <location evidence="1">Cell membrane</location>
        <topology evidence="1">Multi-pass membrane protein</topology>
    </subcellularLocation>
</comment>
<evidence type="ECO:0000256" key="5">
    <source>
        <dbReference type="ARBA" id="ARBA00023136"/>
    </source>
</evidence>
<sequence>MLSLLVVILTPILVYVFYQLFHSILYGRYVQQRFEKASATSPEKPKRFIWRPPPLAKSLINRIEKMLSEASLPVDPLRFLRQSASACLIAALLAWALTGQIWTGVLSLTGSPLIIRWWLTRAKGQRVRHLTNQLPDVLDTISGSLRAGYSLMQAMSMLAAEGAPPTSEEFYLILEDIRMGKSYEDAFGRFAERNPTEEIQAIVTATLISRETGGNLSNVLDTVAQTLREKEQLRREVNSLTAQGRLSGLILFLLPFAMALFIQLINPDYLTPLYTTTLGQALVVGGLLGQLVGALVIRRIIMIDW</sequence>
<feature type="transmembrane region" description="Helical" evidence="7">
    <location>
        <begin position="6"/>
        <end position="26"/>
    </location>
</feature>
<dbReference type="PANTHER" id="PTHR35007:SF1">
    <property type="entry name" value="PILUS ASSEMBLY PROTEIN"/>
    <property type="match status" value="1"/>
</dbReference>
<dbReference type="Gene3D" id="1.20.81.30">
    <property type="entry name" value="Type II secretion system (T2SS), domain F"/>
    <property type="match status" value="1"/>
</dbReference>
<evidence type="ECO:0000256" key="1">
    <source>
        <dbReference type="ARBA" id="ARBA00004651"/>
    </source>
</evidence>
<keyword evidence="6" id="KW-0175">Coiled coil</keyword>
<accession>A0A845L713</accession>
<keyword evidence="4 7" id="KW-1133">Transmembrane helix</keyword>